<dbReference type="PRINTS" id="PR00776">
    <property type="entry name" value="HEMOGLOBNASE"/>
</dbReference>
<evidence type="ECO:0000256" key="1">
    <source>
        <dbReference type="ARBA" id="ARBA00009941"/>
    </source>
</evidence>
<organism evidence="4">
    <name type="scientific">Oppiella nova</name>
    <dbReference type="NCBI Taxonomy" id="334625"/>
    <lineage>
        <taxon>Eukaryota</taxon>
        <taxon>Metazoa</taxon>
        <taxon>Ecdysozoa</taxon>
        <taxon>Arthropoda</taxon>
        <taxon>Chelicerata</taxon>
        <taxon>Arachnida</taxon>
        <taxon>Acari</taxon>
        <taxon>Acariformes</taxon>
        <taxon>Sarcoptiformes</taxon>
        <taxon>Oribatida</taxon>
        <taxon>Brachypylina</taxon>
        <taxon>Oppioidea</taxon>
        <taxon>Oppiidae</taxon>
        <taxon>Oppiella</taxon>
    </lineage>
</organism>
<evidence type="ECO:0000313" key="5">
    <source>
        <dbReference type="Proteomes" id="UP000728032"/>
    </source>
</evidence>
<dbReference type="GO" id="GO:0004197">
    <property type="term" value="F:cysteine-type endopeptidase activity"/>
    <property type="evidence" value="ECO:0007669"/>
    <property type="project" value="TreeGrafter"/>
</dbReference>
<dbReference type="InterPro" id="IPR001096">
    <property type="entry name" value="Peptidase_C13"/>
</dbReference>
<dbReference type="EMBL" id="OC917208">
    <property type="protein sequence ID" value="CAD7646467.1"/>
    <property type="molecule type" value="Genomic_DNA"/>
</dbReference>
<dbReference type="Pfam" id="PF01650">
    <property type="entry name" value="Peptidase_C13"/>
    <property type="match status" value="1"/>
</dbReference>
<keyword evidence="5" id="KW-1185">Reference proteome</keyword>
<dbReference type="PANTHER" id="PTHR12000">
    <property type="entry name" value="HEMOGLOBINASE FAMILY MEMBER"/>
    <property type="match status" value="1"/>
</dbReference>
<reference evidence="4" key="1">
    <citation type="submission" date="2020-11" db="EMBL/GenBank/DDBJ databases">
        <authorList>
            <person name="Tran Van P."/>
        </authorList>
    </citation>
    <scope>NUCLEOTIDE SEQUENCE</scope>
</reference>
<gene>
    <name evidence="4" type="ORF">ONB1V03_LOCUS5744</name>
</gene>
<feature type="active site" evidence="2">
    <location>
        <position position="142"/>
    </location>
</feature>
<dbReference type="PIRSF" id="PIRSF019663">
    <property type="entry name" value="Legumain"/>
    <property type="match status" value="1"/>
</dbReference>
<dbReference type="EMBL" id="CAJPVJ010002383">
    <property type="protein sequence ID" value="CAG2166217.1"/>
    <property type="molecule type" value="Genomic_DNA"/>
</dbReference>
<dbReference type="PANTHER" id="PTHR12000:SF42">
    <property type="entry name" value="LEGUMAIN"/>
    <property type="match status" value="1"/>
</dbReference>
<protein>
    <recommendedName>
        <fullName evidence="3">Legumain prodomain domain-containing protein</fullName>
    </recommendedName>
</protein>
<comment type="similarity">
    <text evidence="1">Belongs to the peptidase C13 family.</text>
</comment>
<feature type="active site" description="Nucleophile" evidence="2">
    <location>
        <position position="183"/>
    </location>
</feature>
<dbReference type="GO" id="GO:0051603">
    <property type="term" value="P:proteolysis involved in protein catabolic process"/>
    <property type="evidence" value="ECO:0007669"/>
    <property type="project" value="TreeGrafter"/>
</dbReference>
<evidence type="ECO:0000313" key="4">
    <source>
        <dbReference type="EMBL" id="CAD7646467.1"/>
    </source>
</evidence>
<dbReference type="InterPro" id="IPR048501">
    <property type="entry name" value="Legum_prodom"/>
</dbReference>
<evidence type="ECO:0000256" key="2">
    <source>
        <dbReference type="PIRSR" id="PIRSR019663-1"/>
    </source>
</evidence>
<dbReference type="Pfam" id="PF20985">
    <property type="entry name" value="Legum_prodom"/>
    <property type="match status" value="1"/>
</dbReference>
<dbReference type="AlphaFoldDB" id="A0A7R9LRB8"/>
<sequence>MIATVNGVPFIDKLREPHGGKTWVVLCASGSGWENYGMEADVYHAYQVVRKHGIPAENIIVMAFDFIAHSDLNPTPGVVINRINGTDVYKTPYEVPINYKEFDVTPEQFLGLISGNETLEKAGKKVVKSGPNDRIFVFLDGHGGDEVVEFPRDMLYAKDLNNVLIEMHKQNKFAQLVFYLTACESGSVFAKLLPNDINVYAVTATAPGELGWKAEHDHGKYDTWLATYFPTQWLYDTEHNDLTNEPLSTQYKYIKEHNNFTMDGIQHFQHAQQYVTELEGLLSRRKLMDKQIEEYVNELPAIDANIALNGKLELNNRDCYKKLVDTFNERCYLFSKNSYAFYKLSVFRNICEQMRDSSDADIAVNRLIQHCNANAKPIDSIV</sequence>
<dbReference type="Proteomes" id="UP000728032">
    <property type="component" value="Unassembled WGS sequence"/>
</dbReference>
<proteinExistence type="inferred from homology"/>
<feature type="domain" description="Legumain prodomain" evidence="3">
    <location>
        <begin position="281"/>
        <end position="361"/>
    </location>
</feature>
<dbReference type="CDD" id="cd21115">
    <property type="entry name" value="legumain_C"/>
    <property type="match status" value="1"/>
</dbReference>
<evidence type="ECO:0000259" key="3">
    <source>
        <dbReference type="Pfam" id="PF20985"/>
    </source>
</evidence>
<accession>A0A7R9LRB8</accession>
<dbReference type="OrthoDB" id="192611at2759"/>
<dbReference type="GO" id="GO:0005773">
    <property type="term" value="C:vacuole"/>
    <property type="evidence" value="ECO:0007669"/>
    <property type="project" value="GOC"/>
</dbReference>
<name>A0A7R9LRB8_9ACAR</name>
<dbReference type="Gene3D" id="3.40.50.1460">
    <property type="match status" value="1"/>
</dbReference>
<dbReference type="GO" id="GO:0006624">
    <property type="term" value="P:vacuolar protein processing"/>
    <property type="evidence" value="ECO:0007669"/>
    <property type="project" value="TreeGrafter"/>
</dbReference>